<proteinExistence type="predicted"/>
<dbReference type="AlphaFoldDB" id="A0A411HIF0"/>
<dbReference type="GO" id="GO:0005507">
    <property type="term" value="F:copper ion binding"/>
    <property type="evidence" value="ECO:0007669"/>
    <property type="project" value="InterPro"/>
</dbReference>
<keyword evidence="3" id="KW-0732">Signal</keyword>
<organism evidence="5 6">
    <name type="scientific">Pseudolysobacter antarcticus</name>
    <dbReference type="NCBI Taxonomy" id="2511995"/>
    <lineage>
        <taxon>Bacteria</taxon>
        <taxon>Pseudomonadati</taxon>
        <taxon>Pseudomonadota</taxon>
        <taxon>Gammaproteobacteria</taxon>
        <taxon>Lysobacterales</taxon>
        <taxon>Rhodanobacteraceae</taxon>
        <taxon>Pseudolysobacter</taxon>
    </lineage>
</organism>
<keyword evidence="2" id="KW-0186">Copper</keyword>
<dbReference type="InterPro" id="IPR000923">
    <property type="entry name" value="BlueCu_1"/>
</dbReference>
<dbReference type="InterPro" id="IPR008972">
    <property type="entry name" value="Cupredoxin"/>
</dbReference>
<dbReference type="Gene3D" id="2.60.40.420">
    <property type="entry name" value="Cupredoxins - blue copper proteins"/>
    <property type="match status" value="1"/>
</dbReference>
<accession>A0A411HIF0</accession>
<evidence type="ECO:0000256" key="2">
    <source>
        <dbReference type="ARBA" id="ARBA00023008"/>
    </source>
</evidence>
<evidence type="ECO:0000256" key="3">
    <source>
        <dbReference type="SAM" id="SignalP"/>
    </source>
</evidence>
<evidence type="ECO:0000259" key="4">
    <source>
        <dbReference type="Pfam" id="PF00127"/>
    </source>
</evidence>
<dbReference type="GO" id="GO:0009055">
    <property type="term" value="F:electron transfer activity"/>
    <property type="evidence" value="ECO:0007669"/>
    <property type="project" value="InterPro"/>
</dbReference>
<evidence type="ECO:0000313" key="6">
    <source>
        <dbReference type="Proteomes" id="UP000291562"/>
    </source>
</evidence>
<feature type="chain" id="PRO_5019425253" description="Blue (type 1) copper domain-containing protein" evidence="3">
    <location>
        <begin position="24"/>
        <end position="263"/>
    </location>
</feature>
<protein>
    <recommendedName>
        <fullName evidence="4">Blue (type 1) copper domain-containing protein</fullName>
    </recommendedName>
</protein>
<reference evidence="5 6" key="1">
    <citation type="submission" date="2019-01" db="EMBL/GenBank/DDBJ databases">
        <title>Pseudolysobacter antarctica gen. nov., sp. nov., isolated from Fildes Peninsula, Antarctica.</title>
        <authorList>
            <person name="Wei Z."/>
            <person name="Peng F."/>
        </authorList>
    </citation>
    <scope>NUCLEOTIDE SEQUENCE [LARGE SCALE GENOMIC DNA]</scope>
    <source>
        <strain evidence="5 6">AQ6-296</strain>
    </source>
</reference>
<keyword evidence="1" id="KW-0479">Metal-binding</keyword>
<dbReference type="KEGG" id="xbc:ELE36_07800"/>
<feature type="domain" description="Blue (type 1) copper" evidence="4">
    <location>
        <begin position="27"/>
        <end position="119"/>
    </location>
</feature>
<dbReference type="Proteomes" id="UP000291562">
    <property type="component" value="Chromosome"/>
</dbReference>
<gene>
    <name evidence="5" type="ORF">ELE36_07800</name>
</gene>
<evidence type="ECO:0000256" key="1">
    <source>
        <dbReference type="ARBA" id="ARBA00022723"/>
    </source>
</evidence>
<name>A0A411HIF0_9GAMM</name>
<dbReference type="EMBL" id="CP035704">
    <property type="protein sequence ID" value="QBB70273.1"/>
    <property type="molecule type" value="Genomic_DNA"/>
</dbReference>
<sequence length="263" mass="27065">MRRSASAISLFFLLLSMSFAAFAANHAVKVGGSGLIFTPASLTIAAGDTVTFTNAGGFHNVVADDGSFRCADNCTGTGGNANSSAWSSQVVYNTAGTFGYYCEIHGGPGAGMHGSITVEAAPPPPPPPAPTTIGGYLSGNWYNQTQSGSGFQLEVTSNANQMVAIWFVFAPGGGSQWIYAQGTYDPTSSTITMPAALVQNGKFPFPASNYVASDIQKAAWGTLTFTFSDCNTGVASWNSTVTGYGSGSIPITRLTQIAGTVCP</sequence>
<dbReference type="SUPFAM" id="SSF49503">
    <property type="entry name" value="Cupredoxins"/>
    <property type="match status" value="1"/>
</dbReference>
<evidence type="ECO:0000313" key="5">
    <source>
        <dbReference type="EMBL" id="QBB70273.1"/>
    </source>
</evidence>
<dbReference type="Pfam" id="PF00127">
    <property type="entry name" value="Copper-bind"/>
    <property type="match status" value="1"/>
</dbReference>
<keyword evidence="6" id="KW-1185">Reference proteome</keyword>
<feature type="signal peptide" evidence="3">
    <location>
        <begin position="1"/>
        <end position="23"/>
    </location>
</feature>
<dbReference type="OrthoDB" id="5959861at2"/>